<evidence type="ECO:0000313" key="2">
    <source>
        <dbReference type="Proteomes" id="UP000824366"/>
    </source>
</evidence>
<accession>A0ABN6D6E5</accession>
<organism evidence="1 2">
    <name type="scientific">Rhodoferax lithotrophicus</name>
    <dbReference type="NCBI Taxonomy" id="2798804"/>
    <lineage>
        <taxon>Bacteria</taxon>
        <taxon>Pseudomonadati</taxon>
        <taxon>Pseudomonadota</taxon>
        <taxon>Betaproteobacteria</taxon>
        <taxon>Burkholderiales</taxon>
        <taxon>Comamonadaceae</taxon>
        <taxon>Rhodoferax</taxon>
    </lineage>
</organism>
<protein>
    <submittedName>
        <fullName evidence="1">Uncharacterized protein</fullName>
    </submittedName>
</protein>
<dbReference type="SUPFAM" id="SSF53850">
    <property type="entry name" value="Periplasmic binding protein-like II"/>
    <property type="match status" value="1"/>
</dbReference>
<evidence type="ECO:0000313" key="1">
    <source>
        <dbReference type="EMBL" id="BCO27599.1"/>
    </source>
</evidence>
<keyword evidence="2" id="KW-1185">Reference proteome</keyword>
<gene>
    <name evidence="1" type="ORF">MIZ03_2488</name>
</gene>
<proteinExistence type="predicted"/>
<dbReference type="PANTHER" id="PTHR35841">
    <property type="entry name" value="PHOSPHONATES-BINDING PERIPLASMIC PROTEIN"/>
    <property type="match status" value="1"/>
</dbReference>
<dbReference type="RefSeq" id="WP_223903636.1">
    <property type="nucleotide sequence ID" value="NZ_AP024238.1"/>
</dbReference>
<dbReference type="Proteomes" id="UP000824366">
    <property type="component" value="Chromosome"/>
</dbReference>
<dbReference type="Gene3D" id="3.40.190.10">
    <property type="entry name" value="Periplasmic binding protein-like II"/>
    <property type="match status" value="2"/>
</dbReference>
<sequence length="289" mass="32656">MKQAHLRRAMLLAACFAPVMGYGPGRHSQQVFAAETRTYSFGVVPQFEQRKLYAIWKPIIEDLQKRTGFQFKLVTTLKIQDFEKAFMRGEFDFVYVNPYHVLQVQDTQAYLPLVADMVPLRGILVVRQGGPIEKPSDLNGKSVAFPSPNALGASLMVRSDLEQVHHVKTTPLYVTTHSSVYLHVIKGLAAAGGAVEKTLQEQDESIRSQLRVIYTTRSCPSHPVVAHPRVPRADQEKVRQALLDMGQSTQGKEMLKNVPVQQFIPVNFDDYAIMRSWGLEKYWQSIQGE</sequence>
<reference evidence="1 2" key="1">
    <citation type="journal article" date="2021" name="Microbiol. Spectr.">
        <title>A Single Bacterium Capable of Oxidation and Reduction of Iron at Circumneutral pH.</title>
        <authorList>
            <person name="Kato S."/>
            <person name="Ohkuma M."/>
        </authorList>
    </citation>
    <scope>NUCLEOTIDE SEQUENCE [LARGE SCALE GENOMIC DNA]</scope>
    <source>
        <strain evidence="1 2">MIZ03</strain>
    </source>
</reference>
<dbReference type="Pfam" id="PF12974">
    <property type="entry name" value="Phosphonate-bd"/>
    <property type="match status" value="1"/>
</dbReference>
<dbReference type="PANTHER" id="PTHR35841:SF1">
    <property type="entry name" value="PHOSPHONATES-BINDING PERIPLASMIC PROTEIN"/>
    <property type="match status" value="1"/>
</dbReference>
<dbReference type="EMBL" id="AP024238">
    <property type="protein sequence ID" value="BCO27599.1"/>
    <property type="molecule type" value="Genomic_DNA"/>
</dbReference>
<name>A0ABN6D6E5_9BURK</name>